<evidence type="ECO:0000256" key="5">
    <source>
        <dbReference type="ARBA" id="ARBA00022741"/>
    </source>
</evidence>
<dbReference type="InterPro" id="IPR017871">
    <property type="entry name" value="ABC_transporter-like_CS"/>
</dbReference>
<dbReference type="Gene3D" id="3.40.50.300">
    <property type="entry name" value="P-loop containing nucleotide triphosphate hydrolases"/>
    <property type="match status" value="1"/>
</dbReference>
<dbReference type="SUPFAM" id="SSF52540">
    <property type="entry name" value="P-loop containing nucleoside triphosphate hydrolases"/>
    <property type="match status" value="1"/>
</dbReference>
<dbReference type="RefSeq" id="WP_240255882.1">
    <property type="nucleotide sequence ID" value="NZ_JAKTTI010000016.1"/>
</dbReference>
<evidence type="ECO:0000256" key="6">
    <source>
        <dbReference type="ARBA" id="ARBA00022840"/>
    </source>
</evidence>
<dbReference type="AlphaFoldDB" id="A0AAW5E7A0"/>
<dbReference type="CDD" id="cd03214">
    <property type="entry name" value="ABC_Iron-Siderophores_B12_Hemin"/>
    <property type="match status" value="1"/>
</dbReference>
<dbReference type="FunFam" id="3.40.50.300:FF:000134">
    <property type="entry name" value="Iron-enterobactin ABC transporter ATP-binding protein"/>
    <property type="match status" value="1"/>
</dbReference>
<name>A0AAW5E7A0_9BACI</name>
<keyword evidence="7" id="KW-0408">Iron</keyword>
<evidence type="ECO:0000256" key="9">
    <source>
        <dbReference type="ARBA" id="ARBA00023136"/>
    </source>
</evidence>
<keyword evidence="9" id="KW-0472">Membrane</keyword>
<dbReference type="Proteomes" id="UP001431131">
    <property type="component" value="Unassembled WGS sequence"/>
</dbReference>
<keyword evidence="6 11" id="KW-0067">ATP-binding</keyword>
<dbReference type="PROSITE" id="PS50893">
    <property type="entry name" value="ABC_TRANSPORTER_2"/>
    <property type="match status" value="1"/>
</dbReference>
<feature type="domain" description="ABC transporter" evidence="10">
    <location>
        <begin position="3"/>
        <end position="239"/>
    </location>
</feature>
<evidence type="ECO:0000256" key="4">
    <source>
        <dbReference type="ARBA" id="ARBA00022496"/>
    </source>
</evidence>
<dbReference type="InterPro" id="IPR051535">
    <property type="entry name" value="Siderophore_ABC-ATPase"/>
</dbReference>
<dbReference type="Pfam" id="PF00005">
    <property type="entry name" value="ABC_tran"/>
    <property type="match status" value="1"/>
</dbReference>
<evidence type="ECO:0000259" key="10">
    <source>
        <dbReference type="PROSITE" id="PS50893"/>
    </source>
</evidence>
<gene>
    <name evidence="11" type="ORF">MJG50_11225</name>
</gene>
<keyword evidence="5" id="KW-0547">Nucleotide-binding</keyword>
<dbReference type="GO" id="GO:0005886">
    <property type="term" value="C:plasma membrane"/>
    <property type="evidence" value="ECO:0007669"/>
    <property type="project" value="UniProtKB-SubCell"/>
</dbReference>
<reference evidence="11" key="1">
    <citation type="submission" date="2022-02" db="EMBL/GenBank/DDBJ databases">
        <title>Fredinandcohnia quinoae sp. nov. isolated from Chenopodium quinoa seeds.</title>
        <authorList>
            <person name="Saati-Santamaria Z."/>
            <person name="Flores-Felix J.D."/>
            <person name="Igual J.M."/>
            <person name="Velazquez E."/>
            <person name="Garcia-Fraile P."/>
            <person name="Martinez-Molina E."/>
        </authorList>
    </citation>
    <scope>NUCLEOTIDE SEQUENCE</scope>
    <source>
        <strain evidence="11">SECRCQ15</strain>
    </source>
</reference>
<dbReference type="InterPro" id="IPR003439">
    <property type="entry name" value="ABC_transporter-like_ATP-bd"/>
</dbReference>
<dbReference type="InterPro" id="IPR027417">
    <property type="entry name" value="P-loop_NTPase"/>
</dbReference>
<dbReference type="GO" id="GO:0016887">
    <property type="term" value="F:ATP hydrolysis activity"/>
    <property type="evidence" value="ECO:0007669"/>
    <property type="project" value="InterPro"/>
</dbReference>
<keyword evidence="12" id="KW-1185">Reference proteome</keyword>
<dbReference type="InterPro" id="IPR003593">
    <property type="entry name" value="AAA+_ATPase"/>
</dbReference>
<dbReference type="GO" id="GO:0006826">
    <property type="term" value="P:iron ion transport"/>
    <property type="evidence" value="ECO:0007669"/>
    <property type="project" value="UniProtKB-KW"/>
</dbReference>
<accession>A0AAW5E7A0</accession>
<keyword evidence="4" id="KW-0410">Iron transport</keyword>
<keyword evidence="2" id="KW-0813">Transport</keyword>
<evidence type="ECO:0000256" key="3">
    <source>
        <dbReference type="ARBA" id="ARBA00022475"/>
    </source>
</evidence>
<evidence type="ECO:0000256" key="2">
    <source>
        <dbReference type="ARBA" id="ARBA00022448"/>
    </source>
</evidence>
<comment type="caution">
    <text evidence="11">The sequence shown here is derived from an EMBL/GenBank/DDBJ whole genome shotgun (WGS) entry which is preliminary data.</text>
</comment>
<dbReference type="SMART" id="SM00382">
    <property type="entry name" value="AAA"/>
    <property type="match status" value="1"/>
</dbReference>
<keyword evidence="8" id="KW-0406">Ion transport</keyword>
<proteinExistence type="predicted"/>
<sequence length="261" mass="29843">MSLTAENITYKQSLSFSIQDLTVNIQPRKVTSIIGPNGSGKSTLLRLMTNLISPNEGYVQFDGKKISTVSTRKLAKMITMLSQSQNNELDLTVRDLISHGRLPHRKWYEKLTVEDQEKIDWAISITNLNHLQNQSLKRLSGGERQRAWIAMAVVQSPKILFLDEPTTYLDISHQLEVMELVRYLNEALNMTIVMVLHDINQAAKYSDHLIVMKDGKTFTAGEPQKVINQDLFKDVFLIEAKIHEEDGVPFFTPLRLIERHI</sequence>
<evidence type="ECO:0000256" key="8">
    <source>
        <dbReference type="ARBA" id="ARBA00023065"/>
    </source>
</evidence>
<keyword evidence="3" id="KW-1003">Cell membrane</keyword>
<protein>
    <submittedName>
        <fullName evidence="11">ABC transporter ATP-binding protein</fullName>
    </submittedName>
</protein>
<organism evidence="11 12">
    <name type="scientific">Fredinandcohnia quinoae</name>
    <dbReference type="NCBI Taxonomy" id="2918902"/>
    <lineage>
        <taxon>Bacteria</taxon>
        <taxon>Bacillati</taxon>
        <taxon>Bacillota</taxon>
        <taxon>Bacilli</taxon>
        <taxon>Bacillales</taxon>
        <taxon>Bacillaceae</taxon>
        <taxon>Fredinandcohnia</taxon>
    </lineage>
</organism>
<evidence type="ECO:0000256" key="1">
    <source>
        <dbReference type="ARBA" id="ARBA00004202"/>
    </source>
</evidence>
<evidence type="ECO:0000256" key="7">
    <source>
        <dbReference type="ARBA" id="ARBA00023004"/>
    </source>
</evidence>
<dbReference type="PROSITE" id="PS00211">
    <property type="entry name" value="ABC_TRANSPORTER_1"/>
    <property type="match status" value="1"/>
</dbReference>
<dbReference type="GO" id="GO:0005524">
    <property type="term" value="F:ATP binding"/>
    <property type="evidence" value="ECO:0007669"/>
    <property type="project" value="UniProtKB-KW"/>
</dbReference>
<evidence type="ECO:0000313" key="11">
    <source>
        <dbReference type="EMBL" id="MCH1625902.1"/>
    </source>
</evidence>
<dbReference type="PANTHER" id="PTHR42771">
    <property type="entry name" value="IRON(3+)-HYDROXAMATE IMPORT ATP-BINDING PROTEIN FHUC"/>
    <property type="match status" value="1"/>
</dbReference>
<dbReference type="EMBL" id="JAKTTI010000016">
    <property type="protein sequence ID" value="MCH1625902.1"/>
    <property type="molecule type" value="Genomic_DNA"/>
</dbReference>
<comment type="subcellular location">
    <subcellularLocation>
        <location evidence="1">Cell membrane</location>
        <topology evidence="1">Peripheral membrane protein</topology>
    </subcellularLocation>
</comment>
<dbReference type="PANTHER" id="PTHR42771:SF11">
    <property type="entry name" value="FERRICHROME TRANSPORT ATP-BINDING PROTEIN FHUC"/>
    <property type="match status" value="1"/>
</dbReference>
<evidence type="ECO:0000313" key="12">
    <source>
        <dbReference type="Proteomes" id="UP001431131"/>
    </source>
</evidence>